<name>A0ABW6Z2P4_9ACTN</name>
<evidence type="ECO:0000313" key="5">
    <source>
        <dbReference type="EMBL" id="MFF9884783.1"/>
    </source>
</evidence>
<comment type="similarity">
    <text evidence="1">Belongs to the NodU/CmcH family.</text>
</comment>
<dbReference type="EMBL" id="JBICBM010000011">
    <property type="protein sequence ID" value="MFF9884783.1"/>
    <property type="molecule type" value="Genomic_DNA"/>
</dbReference>
<dbReference type="InterPro" id="IPR036852">
    <property type="entry name" value="Peptidase_S8/S53_dom_sf"/>
</dbReference>
<evidence type="ECO:0000313" key="6">
    <source>
        <dbReference type="Proteomes" id="UP001603418"/>
    </source>
</evidence>
<dbReference type="SUPFAM" id="SSF53067">
    <property type="entry name" value="Actin-like ATPase domain"/>
    <property type="match status" value="1"/>
</dbReference>
<keyword evidence="6" id="KW-1185">Reference proteome</keyword>
<dbReference type="InterPro" id="IPR031730">
    <property type="entry name" value="Carbam_trans_C"/>
</dbReference>
<dbReference type="Gene3D" id="3.40.50.200">
    <property type="entry name" value="Peptidase S8/S53 domain"/>
    <property type="match status" value="1"/>
</dbReference>
<reference evidence="5 6" key="1">
    <citation type="submission" date="2024-10" db="EMBL/GenBank/DDBJ databases">
        <title>The Natural Products Discovery Center: Release of the First 8490 Sequenced Strains for Exploring Actinobacteria Biosynthetic Diversity.</title>
        <authorList>
            <person name="Kalkreuter E."/>
            <person name="Kautsar S.A."/>
            <person name="Yang D."/>
            <person name="Bader C.D."/>
            <person name="Teijaro C.N."/>
            <person name="Fluegel L."/>
            <person name="Davis C.M."/>
            <person name="Simpson J.R."/>
            <person name="Lauterbach L."/>
            <person name="Steele A.D."/>
            <person name="Gui C."/>
            <person name="Meng S."/>
            <person name="Li G."/>
            <person name="Viehrig K."/>
            <person name="Ye F."/>
            <person name="Su P."/>
            <person name="Kiefer A.F."/>
            <person name="Nichols A."/>
            <person name="Cepeda A.J."/>
            <person name="Yan W."/>
            <person name="Fan B."/>
            <person name="Jiang Y."/>
            <person name="Adhikari A."/>
            <person name="Zheng C.-J."/>
            <person name="Schuster L."/>
            <person name="Cowan T.M."/>
            <person name="Smanski M.J."/>
            <person name="Chevrette M.G."/>
            <person name="De Carvalho L.P.S."/>
            <person name="Shen B."/>
        </authorList>
    </citation>
    <scope>NUCLEOTIDE SEQUENCE [LARGE SCALE GENOMIC DNA]</scope>
    <source>
        <strain evidence="5 6">NPDC013366</strain>
    </source>
</reference>
<protein>
    <submittedName>
        <fullName evidence="5">Carbamoyltransferase C-terminal domain-containing protein</fullName>
    </submittedName>
</protein>
<dbReference type="Pfam" id="PF02543">
    <property type="entry name" value="Carbam_trans_N"/>
    <property type="match status" value="2"/>
</dbReference>
<feature type="domain" description="Carbamoyltransferase C-terminal" evidence="4">
    <location>
        <begin position="793"/>
        <end position="962"/>
    </location>
</feature>
<dbReference type="PANTHER" id="PTHR34847">
    <property type="entry name" value="NODULATION PROTEIN U"/>
    <property type="match status" value="1"/>
</dbReference>
<evidence type="ECO:0000256" key="1">
    <source>
        <dbReference type="ARBA" id="ARBA00006129"/>
    </source>
</evidence>
<feature type="domain" description="Carbamoyltransferase" evidence="3">
    <location>
        <begin position="409"/>
        <end position="477"/>
    </location>
</feature>
<evidence type="ECO:0000259" key="3">
    <source>
        <dbReference type="Pfam" id="PF02543"/>
    </source>
</evidence>
<dbReference type="SUPFAM" id="SSF52743">
    <property type="entry name" value="Subtilisin-like"/>
    <property type="match status" value="1"/>
</dbReference>
<dbReference type="PANTHER" id="PTHR34847:SF1">
    <property type="entry name" value="NODULATION PROTEIN U"/>
    <property type="match status" value="1"/>
</dbReference>
<dbReference type="CDD" id="cd00306">
    <property type="entry name" value="Peptidases_S8_S53"/>
    <property type="match status" value="1"/>
</dbReference>
<organism evidence="5 6">
    <name type="scientific">Streptomyces eurythermus</name>
    <dbReference type="NCBI Taxonomy" id="42237"/>
    <lineage>
        <taxon>Bacteria</taxon>
        <taxon>Bacillati</taxon>
        <taxon>Actinomycetota</taxon>
        <taxon>Actinomycetes</taxon>
        <taxon>Kitasatosporales</taxon>
        <taxon>Streptomycetaceae</taxon>
        <taxon>Streptomyces</taxon>
    </lineage>
</organism>
<evidence type="ECO:0000259" key="4">
    <source>
        <dbReference type="Pfam" id="PF16861"/>
    </source>
</evidence>
<dbReference type="InterPro" id="IPR043129">
    <property type="entry name" value="ATPase_NBD"/>
</dbReference>
<dbReference type="CDD" id="cd24033">
    <property type="entry name" value="ASKHA_NBD_NodU_CmcH-like_N"/>
    <property type="match status" value="1"/>
</dbReference>
<comment type="caution">
    <text evidence="5">The sequence shown here is derived from an EMBL/GenBank/DDBJ whole genome shotgun (WGS) entry which is preliminary data.</text>
</comment>
<sequence length="1065" mass="112106">MTDANRPATPPWNALTPEADRTAGLGAGVRILVVSDGTPAPGDAPADPHTERVAELCRQLAGRAELGYATAAHLKSRTLAADLRAMVTADGGWDIVAMPWSSPESDAERLGVRRAFEEVARDPAMPLFIAAAGHDGPGRLRFPASCPSVLAVGVGSGDGGPAAYCGTDGVGRKPQLLVPDTLYATRSSAGPDPMRGTSAAVGVVAGLAAGLAGLLGRDGRAVPSAALRAALLASAGPGGTVADAPLTRQLTAGGPGPSCLPLSRAVTRLRAHTDGTAVRIAVVTAGAEETVSGDGAPLWLPRAAEVSVSVAGAGTSRRATGTGWLVLDVPPGAEGEMVITVECPEAATAFVSVGGADTVEEIEECAGAVEETEGRADAVEETEERADEPAGTAPAARRAGRTRTGRPVILGLSASHDASACLLRDGTPQVAVQQERVTRRKHDGAGHLASRAAADYCLTSAGLRADDVDVFAFNAQPLLPGYVGLSVPSAARTFDLFDPFDERAVYVSHHLAHAFSAFWGSPFEEAVVAVCDGSGGSVLGADDLLVDGPGLRAYLDRKTEDRLPRVHVFSVYHFDRDGYRLLFREYADSFNVRVGSSSIGETYAAVSQYVFGDWQEGSGKLMGLAPWGKPGNAGPSFLEPGPDGLPRFRDDWKDAYRAPGSGRPLDHADLAARIQADLEEALVARMRYAMSLVPGCGNLAYAGGIALNSVANDRIARESGADHLFVFPAASDAGVSLGAAAAAHFRLTGSTRRERGEFNDYLGHPYTQDDHDAAIRLVGDRVVVEPLSAQAVADRIAAGEVIGWFQGGSEFGPRALGHRSVLADARSRDTWDFINAHIKFREDFRPLAPIVPEEVAAEYFDLDEPSPHMLRVVPVREKYRESLAAVTHVDGTARVQTVSRAANPRIHELLHLVGERTGFPVLVNTSLNRRGEPMIETPGQALDMLLGTRLSAMVLGDRLVRRAPEHEAPLSLRSRIVLAPGVRLWWEQDAEGSRLRITGGAEPGGLELPMWAFTALSQAGPGRPLGAYLPHCLGGTQTSTDTALAFLTALRARCLLVVTRETPHD</sequence>
<gene>
    <name evidence="5" type="ORF">ACF1HC_24805</name>
</gene>
<dbReference type="Pfam" id="PF16861">
    <property type="entry name" value="Carbam_trans_C"/>
    <property type="match status" value="1"/>
</dbReference>
<dbReference type="RefSeq" id="WP_030791676.1">
    <property type="nucleotide sequence ID" value="NZ_JBICBM010000011.1"/>
</dbReference>
<dbReference type="Proteomes" id="UP001603418">
    <property type="component" value="Unassembled WGS sequence"/>
</dbReference>
<dbReference type="Gene3D" id="3.90.870.20">
    <property type="entry name" value="Carbamoyltransferase, C-terminal domain"/>
    <property type="match status" value="1"/>
</dbReference>
<dbReference type="InterPro" id="IPR003696">
    <property type="entry name" value="Carbtransf_dom"/>
</dbReference>
<dbReference type="Gene3D" id="3.30.420.40">
    <property type="match status" value="2"/>
</dbReference>
<proteinExistence type="inferred from homology"/>
<dbReference type="InterPro" id="IPR038152">
    <property type="entry name" value="Carbam_trans_C_sf"/>
</dbReference>
<feature type="domain" description="Carbamoyltransferase" evidence="3">
    <location>
        <begin position="667"/>
        <end position="740"/>
    </location>
</feature>
<evidence type="ECO:0000256" key="2">
    <source>
        <dbReference type="SAM" id="MobiDB-lite"/>
    </source>
</evidence>
<feature type="region of interest" description="Disordered" evidence="2">
    <location>
        <begin position="371"/>
        <end position="402"/>
    </location>
</feature>
<accession>A0ABW6Z2P4</accession>
<dbReference type="InterPro" id="IPR051338">
    <property type="entry name" value="NodU/CmcH_Carbamoyltrnsfr"/>
</dbReference>